<dbReference type="Gene3D" id="1.20.1250.20">
    <property type="entry name" value="MFS general substrate transporter like domains"/>
    <property type="match status" value="1"/>
</dbReference>
<keyword evidence="3" id="KW-1185">Reference proteome</keyword>
<dbReference type="EMBL" id="JH795914">
    <property type="protein sequence ID" value="EJT96491.1"/>
    <property type="molecule type" value="Genomic_DNA"/>
</dbReference>
<evidence type="ECO:0000313" key="3">
    <source>
        <dbReference type="Proteomes" id="UP000030653"/>
    </source>
</evidence>
<keyword evidence="1" id="KW-1133">Transmembrane helix</keyword>
<name>M5FTB6_DACPD</name>
<accession>M5FTB6</accession>
<evidence type="ECO:0000256" key="1">
    <source>
        <dbReference type="SAM" id="Phobius"/>
    </source>
</evidence>
<dbReference type="OrthoDB" id="2261376at2759"/>
<dbReference type="GeneID" id="63684542"/>
<feature type="transmembrane region" description="Helical" evidence="1">
    <location>
        <begin position="20"/>
        <end position="45"/>
    </location>
</feature>
<keyword evidence="1" id="KW-0472">Membrane</keyword>
<dbReference type="PROSITE" id="PS51257">
    <property type="entry name" value="PROKAR_LIPOPROTEIN"/>
    <property type="match status" value="1"/>
</dbReference>
<dbReference type="HOGENOM" id="CLU_193383_0_0_1"/>
<evidence type="ECO:0008006" key="4">
    <source>
        <dbReference type="Google" id="ProtNLM"/>
    </source>
</evidence>
<feature type="transmembrane region" description="Helical" evidence="1">
    <location>
        <begin position="65"/>
        <end position="83"/>
    </location>
</feature>
<gene>
    <name evidence="2" type="ORF">DACRYDRAFT_112711</name>
</gene>
<dbReference type="AlphaFoldDB" id="M5FTB6"/>
<dbReference type="Proteomes" id="UP000030653">
    <property type="component" value="Unassembled WGS sequence"/>
</dbReference>
<sequence length="84" mass="8883">MDIGEPKAVKAEVVKGMSQVSLIFACGTALFSDGYANGVVGAVNLLLMTVYPDYFNLTNSNFTKVLNSLIFAGTVLGMLTFGII</sequence>
<keyword evidence="1" id="KW-0812">Transmembrane</keyword>
<evidence type="ECO:0000313" key="2">
    <source>
        <dbReference type="EMBL" id="EJT96491.1"/>
    </source>
</evidence>
<protein>
    <recommendedName>
        <fullName evidence="4">Major facilitator superfamily (MFS) profile domain-containing protein</fullName>
    </recommendedName>
</protein>
<organism evidence="2 3">
    <name type="scientific">Dacryopinax primogenitus (strain DJM 731)</name>
    <name type="common">Brown rot fungus</name>
    <dbReference type="NCBI Taxonomy" id="1858805"/>
    <lineage>
        <taxon>Eukaryota</taxon>
        <taxon>Fungi</taxon>
        <taxon>Dikarya</taxon>
        <taxon>Basidiomycota</taxon>
        <taxon>Agaricomycotina</taxon>
        <taxon>Dacrymycetes</taxon>
        <taxon>Dacrymycetales</taxon>
        <taxon>Dacrymycetaceae</taxon>
        <taxon>Dacryopinax</taxon>
    </lineage>
</organism>
<proteinExistence type="predicted"/>
<dbReference type="RefSeq" id="XP_040623389.1">
    <property type="nucleotide sequence ID" value="XM_040769480.1"/>
</dbReference>
<reference evidence="2 3" key="1">
    <citation type="journal article" date="2012" name="Science">
        <title>The Paleozoic origin of enzymatic lignin decomposition reconstructed from 31 fungal genomes.</title>
        <authorList>
            <person name="Floudas D."/>
            <person name="Binder M."/>
            <person name="Riley R."/>
            <person name="Barry K."/>
            <person name="Blanchette R.A."/>
            <person name="Henrissat B."/>
            <person name="Martinez A.T."/>
            <person name="Otillar R."/>
            <person name="Spatafora J.W."/>
            <person name="Yadav J.S."/>
            <person name="Aerts A."/>
            <person name="Benoit I."/>
            <person name="Boyd A."/>
            <person name="Carlson A."/>
            <person name="Copeland A."/>
            <person name="Coutinho P.M."/>
            <person name="de Vries R.P."/>
            <person name="Ferreira P."/>
            <person name="Findley K."/>
            <person name="Foster B."/>
            <person name="Gaskell J."/>
            <person name="Glotzer D."/>
            <person name="Gorecki P."/>
            <person name="Heitman J."/>
            <person name="Hesse C."/>
            <person name="Hori C."/>
            <person name="Igarashi K."/>
            <person name="Jurgens J.A."/>
            <person name="Kallen N."/>
            <person name="Kersten P."/>
            <person name="Kohler A."/>
            <person name="Kuees U."/>
            <person name="Kumar T.K.A."/>
            <person name="Kuo A."/>
            <person name="LaButti K."/>
            <person name="Larrondo L.F."/>
            <person name="Lindquist E."/>
            <person name="Ling A."/>
            <person name="Lombard V."/>
            <person name="Lucas S."/>
            <person name="Lundell T."/>
            <person name="Martin R."/>
            <person name="McLaughlin D.J."/>
            <person name="Morgenstern I."/>
            <person name="Morin E."/>
            <person name="Murat C."/>
            <person name="Nagy L.G."/>
            <person name="Nolan M."/>
            <person name="Ohm R.A."/>
            <person name="Patyshakuliyeva A."/>
            <person name="Rokas A."/>
            <person name="Ruiz-Duenas F.J."/>
            <person name="Sabat G."/>
            <person name="Salamov A."/>
            <person name="Samejima M."/>
            <person name="Schmutz J."/>
            <person name="Slot J.C."/>
            <person name="St John F."/>
            <person name="Stenlid J."/>
            <person name="Sun H."/>
            <person name="Sun S."/>
            <person name="Syed K."/>
            <person name="Tsang A."/>
            <person name="Wiebenga A."/>
            <person name="Young D."/>
            <person name="Pisabarro A."/>
            <person name="Eastwood D.C."/>
            <person name="Martin F."/>
            <person name="Cullen D."/>
            <person name="Grigoriev I.V."/>
            <person name="Hibbett D.S."/>
        </authorList>
    </citation>
    <scope>NUCLEOTIDE SEQUENCE [LARGE SCALE GENOMIC DNA]</scope>
    <source>
        <strain evidence="2 3">DJM-731 SS1</strain>
    </source>
</reference>
<dbReference type="InterPro" id="IPR036259">
    <property type="entry name" value="MFS_trans_sf"/>
</dbReference>
<feature type="non-terminal residue" evidence="2">
    <location>
        <position position="84"/>
    </location>
</feature>
<dbReference type="STRING" id="1858805.M5FTB6"/>